<evidence type="ECO:0000313" key="5">
    <source>
        <dbReference type="Proteomes" id="UP000605201"/>
    </source>
</evidence>
<comment type="caution">
    <text evidence="4">The sequence shown here is derived from an EMBL/GenBank/DDBJ whole genome shotgun (WGS) entry which is preliminary data.</text>
</comment>
<accession>A0A8J6P072</accession>
<dbReference type="Gene3D" id="3.40.190.10">
    <property type="entry name" value="Periplasmic binding protein-like II"/>
    <property type="match status" value="2"/>
</dbReference>
<evidence type="ECO:0000256" key="1">
    <source>
        <dbReference type="ARBA" id="ARBA00022729"/>
    </source>
</evidence>
<feature type="chain" id="PRO_5035228045" evidence="2">
    <location>
        <begin position="25"/>
        <end position="266"/>
    </location>
</feature>
<name>A0A8J6P072_9BACT</name>
<dbReference type="SMART" id="SM00062">
    <property type="entry name" value="PBPb"/>
    <property type="match status" value="1"/>
</dbReference>
<dbReference type="Pfam" id="PF00497">
    <property type="entry name" value="SBP_bac_3"/>
    <property type="match status" value="1"/>
</dbReference>
<dbReference type="InterPro" id="IPR001638">
    <property type="entry name" value="Solute-binding_3/MltF_N"/>
</dbReference>
<dbReference type="PANTHER" id="PTHR35936">
    <property type="entry name" value="MEMBRANE-BOUND LYTIC MUREIN TRANSGLYCOSYLASE F"/>
    <property type="match status" value="1"/>
</dbReference>
<dbReference type="SUPFAM" id="SSF53850">
    <property type="entry name" value="Periplasmic binding protein-like II"/>
    <property type="match status" value="1"/>
</dbReference>
<evidence type="ECO:0000256" key="2">
    <source>
        <dbReference type="SAM" id="SignalP"/>
    </source>
</evidence>
<organism evidence="4 5">
    <name type="scientific">Candidatus Desulfatibia vada</name>
    <dbReference type="NCBI Taxonomy" id="2841696"/>
    <lineage>
        <taxon>Bacteria</taxon>
        <taxon>Pseudomonadati</taxon>
        <taxon>Thermodesulfobacteriota</taxon>
        <taxon>Desulfobacteria</taxon>
        <taxon>Desulfobacterales</taxon>
        <taxon>Desulfobacterales incertae sedis</taxon>
        <taxon>Candidatus Desulfatibia</taxon>
    </lineage>
</organism>
<feature type="domain" description="Solute-binding protein family 3/N-terminal" evidence="3">
    <location>
        <begin position="36"/>
        <end position="259"/>
    </location>
</feature>
<evidence type="ECO:0000313" key="4">
    <source>
        <dbReference type="EMBL" id="MBC8430397.1"/>
    </source>
</evidence>
<dbReference type="PANTHER" id="PTHR35936:SF17">
    <property type="entry name" value="ARGININE-BINDING EXTRACELLULAR PROTEIN ARTP"/>
    <property type="match status" value="1"/>
</dbReference>
<gene>
    <name evidence="4" type="ORF">H8D96_00610</name>
</gene>
<protein>
    <submittedName>
        <fullName evidence="4">Transporter substrate-binding domain-containing protein</fullName>
    </submittedName>
</protein>
<sequence>MKKTFVFVALLSALSLMFAMAASAGPVMDRIMKKGELVVGTSGAQPPMTATTKNGEIIGLDADISRAMADAMGVKVKFVSMPFAKLLPALEANQVDLILSGMTITPKRNQKVAFVGPYYVGGKGILAVAEKYTALQQAKGLDTPDVTIAALKHSTSQKFAETLISKAKLILTNSYEEAIDLLFKGKIDVIVADFSFCALTAYRYQDKGLIAGASPLTLEPLGIAMTEDTLLINWVQNFMNHLQGSGKLKEMGVKWLDGGSWIDELP</sequence>
<feature type="signal peptide" evidence="2">
    <location>
        <begin position="1"/>
        <end position="24"/>
    </location>
</feature>
<dbReference type="AlphaFoldDB" id="A0A8J6P072"/>
<proteinExistence type="predicted"/>
<dbReference type="Proteomes" id="UP000605201">
    <property type="component" value="Unassembled WGS sequence"/>
</dbReference>
<keyword evidence="1 2" id="KW-0732">Signal</keyword>
<reference evidence="4 5" key="1">
    <citation type="submission" date="2020-08" db="EMBL/GenBank/DDBJ databases">
        <title>Bridging the membrane lipid divide: bacteria of the FCB group superphylum have the potential to synthesize archaeal ether lipids.</title>
        <authorList>
            <person name="Villanueva L."/>
            <person name="Von Meijenfeldt F.A.B."/>
            <person name="Westbye A.B."/>
            <person name="Yadav S."/>
            <person name="Hopmans E.C."/>
            <person name="Dutilh B.E."/>
            <person name="Sinninghe Damste J.S."/>
        </authorList>
    </citation>
    <scope>NUCLEOTIDE SEQUENCE [LARGE SCALE GENOMIC DNA]</scope>
    <source>
        <strain evidence="4">NIOZ-UU17</strain>
    </source>
</reference>
<dbReference type="EMBL" id="JACNIG010000036">
    <property type="protein sequence ID" value="MBC8430397.1"/>
    <property type="molecule type" value="Genomic_DNA"/>
</dbReference>
<evidence type="ECO:0000259" key="3">
    <source>
        <dbReference type="SMART" id="SM00062"/>
    </source>
</evidence>